<dbReference type="InterPro" id="IPR017932">
    <property type="entry name" value="GATase_2_dom"/>
</dbReference>
<feature type="domain" description="Glutamine amidotransferase type-2" evidence="4">
    <location>
        <begin position="2"/>
        <end position="104"/>
    </location>
</feature>
<evidence type="ECO:0000313" key="6">
    <source>
        <dbReference type="Proteomes" id="UP000190162"/>
    </source>
</evidence>
<comment type="pathway">
    <text evidence="1">Amino-acid biosynthesis; L-asparagine biosynthesis; L-asparagine from L-aspartate (L-Gln route): step 1/1.</text>
</comment>
<dbReference type="EC" id="6.3.5.4" evidence="2"/>
<name>A0A1T4V024_9GAMM</name>
<protein>
    <recommendedName>
        <fullName evidence="2">asparagine synthase (glutamine-hydrolyzing)</fullName>
        <ecNumber evidence="2">6.3.5.4</ecNumber>
    </recommendedName>
</protein>
<accession>A0A1T4V024</accession>
<comment type="catalytic activity">
    <reaction evidence="3">
        <text>L-aspartate + L-glutamine + ATP + H2O = L-asparagine + L-glutamate + AMP + diphosphate + H(+)</text>
        <dbReference type="Rhea" id="RHEA:12228"/>
        <dbReference type="ChEBI" id="CHEBI:15377"/>
        <dbReference type="ChEBI" id="CHEBI:15378"/>
        <dbReference type="ChEBI" id="CHEBI:29985"/>
        <dbReference type="ChEBI" id="CHEBI:29991"/>
        <dbReference type="ChEBI" id="CHEBI:30616"/>
        <dbReference type="ChEBI" id="CHEBI:33019"/>
        <dbReference type="ChEBI" id="CHEBI:58048"/>
        <dbReference type="ChEBI" id="CHEBI:58359"/>
        <dbReference type="ChEBI" id="CHEBI:456215"/>
        <dbReference type="EC" id="6.3.5.4"/>
    </reaction>
</comment>
<evidence type="ECO:0000256" key="2">
    <source>
        <dbReference type="ARBA" id="ARBA00012737"/>
    </source>
</evidence>
<dbReference type="PANTHER" id="PTHR43284:SF1">
    <property type="entry name" value="ASPARAGINE SYNTHETASE"/>
    <property type="match status" value="1"/>
</dbReference>
<keyword evidence="5" id="KW-0808">Transferase</keyword>
<dbReference type="GO" id="GO:0016740">
    <property type="term" value="F:transferase activity"/>
    <property type="evidence" value="ECO:0007669"/>
    <property type="project" value="UniProtKB-KW"/>
</dbReference>
<reference evidence="6" key="1">
    <citation type="submission" date="2017-02" db="EMBL/GenBank/DDBJ databases">
        <authorList>
            <person name="Varghese N."/>
            <person name="Submissions S."/>
        </authorList>
    </citation>
    <scope>NUCLEOTIDE SEQUENCE [LARGE SCALE GENOMIC DNA]</scope>
    <source>
        <strain evidence="6">DSM 22720</strain>
    </source>
</reference>
<sequence>MCGICGEFRFDGQRADLNRTHKMMDRLERRGPDHASSFSDNAIALGHRRLAIIDLSGQSDQPLIDHQLGLVLVFNGTIYNFPQLRSELINSGYHFFLKVTRKLF</sequence>
<dbReference type="InterPro" id="IPR051786">
    <property type="entry name" value="ASN_synthetase/amidase"/>
</dbReference>
<evidence type="ECO:0000259" key="4">
    <source>
        <dbReference type="PROSITE" id="PS51278"/>
    </source>
</evidence>
<organism evidence="5 6">
    <name type="scientific">Enterovibrio nigricans DSM 22720</name>
    <dbReference type="NCBI Taxonomy" id="1121868"/>
    <lineage>
        <taxon>Bacteria</taxon>
        <taxon>Pseudomonadati</taxon>
        <taxon>Pseudomonadota</taxon>
        <taxon>Gammaproteobacteria</taxon>
        <taxon>Vibrionales</taxon>
        <taxon>Vibrionaceae</taxon>
        <taxon>Enterovibrio</taxon>
    </lineage>
</organism>
<dbReference type="Pfam" id="PF13522">
    <property type="entry name" value="GATase_6"/>
    <property type="match status" value="1"/>
</dbReference>
<dbReference type="PANTHER" id="PTHR43284">
    <property type="entry name" value="ASPARAGINE SYNTHETASE (GLUTAMINE-HYDROLYZING)"/>
    <property type="match status" value="1"/>
</dbReference>
<dbReference type="SUPFAM" id="SSF56235">
    <property type="entry name" value="N-terminal nucleophile aminohydrolases (Ntn hydrolases)"/>
    <property type="match status" value="1"/>
</dbReference>
<dbReference type="InterPro" id="IPR029055">
    <property type="entry name" value="Ntn_hydrolases_N"/>
</dbReference>
<gene>
    <name evidence="5" type="ORF">SAMN02745132_02916</name>
</gene>
<evidence type="ECO:0000256" key="1">
    <source>
        <dbReference type="ARBA" id="ARBA00005187"/>
    </source>
</evidence>
<evidence type="ECO:0000313" key="5">
    <source>
        <dbReference type="EMBL" id="SKA58282.1"/>
    </source>
</evidence>
<dbReference type="Gene3D" id="3.60.20.10">
    <property type="entry name" value="Glutamine Phosphoribosylpyrophosphate, subunit 1, domain 1"/>
    <property type="match status" value="1"/>
</dbReference>
<dbReference type="EMBL" id="FUXU01000039">
    <property type="protein sequence ID" value="SKA58282.1"/>
    <property type="molecule type" value="Genomic_DNA"/>
</dbReference>
<keyword evidence="5" id="KW-0315">Glutamine amidotransferase</keyword>
<evidence type="ECO:0000256" key="3">
    <source>
        <dbReference type="ARBA" id="ARBA00048741"/>
    </source>
</evidence>
<keyword evidence="6" id="KW-1185">Reference proteome</keyword>
<dbReference type="Proteomes" id="UP000190162">
    <property type="component" value="Unassembled WGS sequence"/>
</dbReference>
<dbReference type="PROSITE" id="PS51278">
    <property type="entry name" value="GATASE_TYPE_2"/>
    <property type="match status" value="1"/>
</dbReference>
<proteinExistence type="predicted"/>
<dbReference type="AlphaFoldDB" id="A0A1T4V024"/>
<dbReference type="GO" id="GO:0005829">
    <property type="term" value="C:cytosol"/>
    <property type="evidence" value="ECO:0007669"/>
    <property type="project" value="TreeGrafter"/>
</dbReference>
<dbReference type="GO" id="GO:0004066">
    <property type="term" value="F:asparagine synthase (glutamine-hydrolyzing) activity"/>
    <property type="evidence" value="ECO:0007669"/>
    <property type="project" value="UniProtKB-EC"/>
</dbReference>